<protein>
    <submittedName>
        <fullName evidence="5">Uncharacterized protein LOC125424102</fullName>
    </submittedName>
</protein>
<name>A0ABM3IVW2_ZIZJJ</name>
<organism evidence="4 5">
    <name type="scientific">Ziziphus jujuba</name>
    <name type="common">Chinese jujube</name>
    <name type="synonym">Ziziphus sativa</name>
    <dbReference type="NCBI Taxonomy" id="326968"/>
    <lineage>
        <taxon>Eukaryota</taxon>
        <taxon>Viridiplantae</taxon>
        <taxon>Streptophyta</taxon>
        <taxon>Embryophyta</taxon>
        <taxon>Tracheophyta</taxon>
        <taxon>Spermatophyta</taxon>
        <taxon>Magnoliopsida</taxon>
        <taxon>eudicotyledons</taxon>
        <taxon>Gunneridae</taxon>
        <taxon>Pentapetalae</taxon>
        <taxon>rosids</taxon>
        <taxon>fabids</taxon>
        <taxon>Rosales</taxon>
        <taxon>Rhamnaceae</taxon>
        <taxon>Paliureae</taxon>
        <taxon>Ziziphus</taxon>
    </lineage>
</organism>
<keyword evidence="1" id="KW-0479">Metal-binding</keyword>
<evidence type="ECO:0000256" key="1">
    <source>
        <dbReference type="PROSITE-ProRule" id="PRU00834"/>
    </source>
</evidence>
<reference evidence="5" key="1">
    <citation type="submission" date="2025-08" db="UniProtKB">
        <authorList>
            <consortium name="RefSeq"/>
        </authorList>
    </citation>
    <scope>IDENTIFICATION</scope>
    <source>
        <tissue evidence="5">Seedling</tissue>
    </source>
</reference>
<accession>A0ABM3IVW2</accession>
<keyword evidence="4" id="KW-1185">Reference proteome</keyword>
<evidence type="ECO:0000256" key="2">
    <source>
        <dbReference type="SAM" id="MobiDB-lite"/>
    </source>
</evidence>
<sequence>METSLTSSSFSSFAPIGFFSSPSSSRKPLSSSSFISFPPLLASKSNENGADPEPDSNKINSVPVPSDRNHSLSPLSQDAAMGLVLNAAAGRGWTTGSGLEGPSVPAEEVNTNSTTQNVSTFPWSLFTKSPRRRMLVAFTCNICGQRTTRAINPHAYTDGTVFVQCCGCTAFHKLVDNLNLFQEMNCYVNPSFNYRSNGQDTSVKYTEMEGDDEIFPTQ</sequence>
<dbReference type="GeneID" id="125424102"/>
<feature type="domain" description="DNL-type" evidence="3">
    <location>
        <begin position="129"/>
        <end position="218"/>
    </location>
</feature>
<dbReference type="PANTHER" id="PTHR20922">
    <property type="entry name" value="DNL-TYPE ZINC FINGER PROTEIN"/>
    <property type="match status" value="1"/>
</dbReference>
<feature type="region of interest" description="Disordered" evidence="2">
    <location>
        <begin position="42"/>
        <end position="73"/>
    </location>
</feature>
<gene>
    <name evidence="5" type="primary">LOC125424102</name>
</gene>
<dbReference type="Proteomes" id="UP001652623">
    <property type="component" value="Chromosome 9"/>
</dbReference>
<dbReference type="InterPro" id="IPR024158">
    <property type="entry name" value="Mt_import_TIM15"/>
</dbReference>
<evidence type="ECO:0000313" key="4">
    <source>
        <dbReference type="Proteomes" id="UP001652623"/>
    </source>
</evidence>
<dbReference type="InterPro" id="IPR007853">
    <property type="entry name" value="Znf_DNL-typ"/>
</dbReference>
<proteinExistence type="predicted"/>
<keyword evidence="1" id="KW-0862">Zinc</keyword>
<dbReference type="Pfam" id="PF05180">
    <property type="entry name" value="zf-DNL"/>
    <property type="match status" value="1"/>
</dbReference>
<dbReference type="PROSITE" id="PS51501">
    <property type="entry name" value="ZF_DNL"/>
    <property type="match status" value="1"/>
</dbReference>
<dbReference type="RefSeq" id="XP_048336441.2">
    <property type="nucleotide sequence ID" value="XM_048480484.2"/>
</dbReference>
<dbReference type="PANTHER" id="PTHR20922:SF15">
    <property type="entry name" value="A_TM021B04.14 PROTEIN"/>
    <property type="match status" value="1"/>
</dbReference>
<evidence type="ECO:0000259" key="3">
    <source>
        <dbReference type="PROSITE" id="PS51501"/>
    </source>
</evidence>
<evidence type="ECO:0000313" key="5">
    <source>
        <dbReference type="RefSeq" id="XP_048336441.2"/>
    </source>
</evidence>
<keyword evidence="1" id="KW-0863">Zinc-finger</keyword>